<gene>
    <name evidence="1" type="ORF">JL106_10485</name>
</gene>
<dbReference type="RefSeq" id="WP_205260651.1">
    <property type="nucleotide sequence ID" value="NZ_JAERWK010000012.1"/>
</dbReference>
<dbReference type="SUPFAM" id="SSF53756">
    <property type="entry name" value="UDP-Glycosyltransferase/glycogen phosphorylase"/>
    <property type="match status" value="1"/>
</dbReference>
<dbReference type="AlphaFoldDB" id="A0A938YDR4"/>
<evidence type="ECO:0000313" key="2">
    <source>
        <dbReference type="Proteomes" id="UP000663792"/>
    </source>
</evidence>
<reference evidence="1" key="1">
    <citation type="submission" date="2021-01" db="EMBL/GenBank/DDBJ databases">
        <title>YIM 132084 draft genome.</title>
        <authorList>
            <person name="An D."/>
        </authorList>
    </citation>
    <scope>NUCLEOTIDE SEQUENCE</scope>
    <source>
        <strain evidence="1">YIM 132084</strain>
    </source>
</reference>
<comment type="caution">
    <text evidence="1">The sequence shown here is derived from an EMBL/GenBank/DDBJ whole genome shotgun (WGS) entry which is preliminary data.</text>
</comment>
<evidence type="ECO:0000313" key="1">
    <source>
        <dbReference type="EMBL" id="MBM9467706.1"/>
    </source>
</evidence>
<accession>A0A938YDR4</accession>
<dbReference type="Pfam" id="PF13692">
    <property type="entry name" value="Glyco_trans_1_4"/>
    <property type="match status" value="1"/>
</dbReference>
<dbReference type="PANTHER" id="PTHR12526">
    <property type="entry name" value="GLYCOSYLTRANSFERASE"/>
    <property type="match status" value="1"/>
</dbReference>
<dbReference type="PANTHER" id="PTHR12526:SF635">
    <property type="entry name" value="GLYCOSYL TRANSFERASE GROUP 1"/>
    <property type="match status" value="1"/>
</dbReference>
<dbReference type="EMBL" id="JAERWK010000012">
    <property type="protein sequence ID" value="MBM9467706.1"/>
    <property type="molecule type" value="Genomic_DNA"/>
</dbReference>
<dbReference type="Gene3D" id="3.40.50.2000">
    <property type="entry name" value="Glycogen Phosphorylase B"/>
    <property type="match status" value="1"/>
</dbReference>
<dbReference type="Proteomes" id="UP000663792">
    <property type="component" value="Unassembled WGS sequence"/>
</dbReference>
<dbReference type="GO" id="GO:0016757">
    <property type="term" value="F:glycosyltransferase activity"/>
    <property type="evidence" value="ECO:0007669"/>
    <property type="project" value="TreeGrafter"/>
</dbReference>
<name>A0A938YDR4_9ACTN</name>
<proteinExistence type="predicted"/>
<dbReference type="CDD" id="cd03801">
    <property type="entry name" value="GT4_PimA-like"/>
    <property type="match status" value="1"/>
</dbReference>
<sequence length="473" mass="51756">MTAHSVLIVTDDVLGARMAGPGIRAWNIAEVLATAGHDVRLASTRKADLSSPRFAVCDGSADLLRGLAQDVDIILLQGFTLRSHPWLARLGAHLVMDMYDPIHLEILEGSAGNDPETHVRELAGGLQALRVQFEEGDFFLCASERQRDLWLGWLSAAGRINPATYRQDSTLRSLIDLAPFGIGAEEPLPAGAHGAVKGVMEGIGVDDRLLIWAGGVYNWFDPITLVEAVADLVADVPDVRLLFMGTKHPSLDDLSTTVLRAAMDRAEALGLLGRHVFFREGWVPYADRGRYLADADIGVSTHVVHVETAFSFRTRMLDYLWAGLPIVCTEGDEFAGIVRREQLGRVVAEGDRTGLTAALRELLTDPAELARCRTAATAVAARFRWEQALAPLVRYCADPWRAPDKDGGSRPVDRRPMVGGRLGDRLAHAQEYVRVNGRRQFVRVGSRRVAAGVARRIARLLPARLVALLRPGR</sequence>
<protein>
    <submittedName>
        <fullName evidence="1">Glycosyltransferase family 4 protein</fullName>
    </submittedName>
</protein>
<keyword evidence="2" id="KW-1185">Reference proteome</keyword>
<organism evidence="1 2">
    <name type="scientific">Nakamurella leprariae</name>
    <dbReference type="NCBI Taxonomy" id="2803911"/>
    <lineage>
        <taxon>Bacteria</taxon>
        <taxon>Bacillati</taxon>
        <taxon>Actinomycetota</taxon>
        <taxon>Actinomycetes</taxon>
        <taxon>Nakamurellales</taxon>
        <taxon>Nakamurellaceae</taxon>
        <taxon>Nakamurella</taxon>
    </lineage>
</organism>